<dbReference type="Proteomes" id="UP000269499">
    <property type="component" value="Unassembled WGS sequence"/>
</dbReference>
<dbReference type="PANTHER" id="PTHR11101:SF80">
    <property type="entry name" value="PHOSPHATE TRANSPORTER"/>
    <property type="match status" value="1"/>
</dbReference>
<evidence type="ECO:0000256" key="3">
    <source>
        <dbReference type="ARBA" id="ARBA00009916"/>
    </source>
</evidence>
<keyword evidence="5" id="KW-0592">Phosphate transport</keyword>
<name>A0A497EYK7_9CREN</name>
<feature type="transmembrane region" description="Helical" evidence="9">
    <location>
        <begin position="222"/>
        <end position="243"/>
    </location>
</feature>
<evidence type="ECO:0000256" key="2">
    <source>
        <dbReference type="ARBA" id="ARBA00004141"/>
    </source>
</evidence>
<organism evidence="10 11">
    <name type="scientific">Thermoproteota archaeon</name>
    <dbReference type="NCBI Taxonomy" id="2056631"/>
    <lineage>
        <taxon>Archaea</taxon>
        <taxon>Thermoproteota</taxon>
    </lineage>
</organism>
<dbReference type="AlphaFoldDB" id="A0A497EYK7"/>
<feature type="transmembrane region" description="Helical" evidence="9">
    <location>
        <begin position="9"/>
        <end position="32"/>
    </location>
</feature>
<dbReference type="GO" id="GO:0035435">
    <property type="term" value="P:phosphate ion transmembrane transport"/>
    <property type="evidence" value="ECO:0007669"/>
    <property type="project" value="TreeGrafter"/>
</dbReference>
<feature type="transmembrane region" description="Helical" evidence="9">
    <location>
        <begin position="255"/>
        <end position="278"/>
    </location>
</feature>
<comment type="subcellular location">
    <subcellularLocation>
        <location evidence="2">Membrane</location>
        <topology evidence="2">Multi-pass membrane protein</topology>
    </subcellularLocation>
</comment>
<keyword evidence="7 9" id="KW-1133">Transmembrane helix</keyword>
<feature type="transmembrane region" description="Helical" evidence="9">
    <location>
        <begin position="81"/>
        <end position="104"/>
    </location>
</feature>
<keyword evidence="4" id="KW-0813">Transport</keyword>
<feature type="transmembrane region" description="Helical" evidence="9">
    <location>
        <begin position="318"/>
        <end position="343"/>
    </location>
</feature>
<proteinExistence type="inferred from homology"/>
<comment type="caution">
    <text evidence="10">The sequence shown here is derived from an EMBL/GenBank/DDBJ whole genome shotgun (WGS) entry which is preliminary data.</text>
</comment>
<feature type="transmembrane region" description="Helical" evidence="9">
    <location>
        <begin position="144"/>
        <end position="162"/>
    </location>
</feature>
<feature type="transmembrane region" description="Helical" evidence="9">
    <location>
        <begin position="284"/>
        <end position="306"/>
    </location>
</feature>
<feature type="transmembrane region" description="Helical" evidence="9">
    <location>
        <begin position="44"/>
        <end position="69"/>
    </location>
</feature>
<feature type="transmembrane region" description="Helical" evidence="9">
    <location>
        <begin position="182"/>
        <end position="202"/>
    </location>
</feature>
<dbReference type="EMBL" id="QMRA01000133">
    <property type="protein sequence ID" value="RLE52101.1"/>
    <property type="molecule type" value="Genomic_DNA"/>
</dbReference>
<evidence type="ECO:0000256" key="9">
    <source>
        <dbReference type="SAM" id="Phobius"/>
    </source>
</evidence>
<dbReference type="InterPro" id="IPR001204">
    <property type="entry name" value="Phos_transporter"/>
</dbReference>
<dbReference type="GO" id="GO:0005315">
    <property type="term" value="F:phosphate transmembrane transporter activity"/>
    <property type="evidence" value="ECO:0007669"/>
    <property type="project" value="InterPro"/>
</dbReference>
<evidence type="ECO:0000256" key="1">
    <source>
        <dbReference type="ARBA" id="ARBA00001981"/>
    </source>
</evidence>
<evidence type="ECO:0000313" key="11">
    <source>
        <dbReference type="Proteomes" id="UP000269499"/>
    </source>
</evidence>
<comment type="function">
    <text evidence="1">Potential transporter for phosphate.</text>
</comment>
<reference evidence="10 11" key="1">
    <citation type="submission" date="2018-06" db="EMBL/GenBank/DDBJ databases">
        <title>Extensive metabolic versatility and redundancy in microbially diverse, dynamic hydrothermal sediments.</title>
        <authorList>
            <person name="Dombrowski N."/>
            <person name="Teske A."/>
            <person name="Baker B.J."/>
        </authorList>
    </citation>
    <scope>NUCLEOTIDE SEQUENCE [LARGE SCALE GENOMIC DNA]</scope>
    <source>
        <strain evidence="10">B20_G2</strain>
    </source>
</reference>
<dbReference type="GO" id="GO:0016020">
    <property type="term" value="C:membrane"/>
    <property type="evidence" value="ECO:0007669"/>
    <property type="project" value="UniProtKB-SubCell"/>
</dbReference>
<protein>
    <recommendedName>
        <fullName evidence="12">Inorganic phosphate transporter</fullName>
    </recommendedName>
</protein>
<evidence type="ECO:0000256" key="4">
    <source>
        <dbReference type="ARBA" id="ARBA00022448"/>
    </source>
</evidence>
<comment type="similarity">
    <text evidence="3">Belongs to the inorganic phosphate transporter (PiT) (TC 2.A.20) family.</text>
</comment>
<keyword evidence="6 9" id="KW-0812">Transmembrane</keyword>
<evidence type="ECO:0000256" key="7">
    <source>
        <dbReference type="ARBA" id="ARBA00022989"/>
    </source>
</evidence>
<evidence type="ECO:0000256" key="8">
    <source>
        <dbReference type="ARBA" id="ARBA00023136"/>
    </source>
</evidence>
<evidence type="ECO:0000256" key="6">
    <source>
        <dbReference type="ARBA" id="ARBA00022692"/>
    </source>
</evidence>
<accession>A0A497EYK7</accession>
<gene>
    <name evidence="10" type="ORF">DRJ26_05065</name>
</gene>
<evidence type="ECO:0008006" key="12">
    <source>
        <dbReference type="Google" id="ProtNLM"/>
    </source>
</evidence>
<keyword evidence="8 9" id="KW-0472">Membrane</keyword>
<dbReference type="Pfam" id="PF01384">
    <property type="entry name" value="PHO4"/>
    <property type="match status" value="1"/>
</dbReference>
<sequence>MTRLEVNDALIDLATILLGIGLALSFLTAVSLGANDAATPTDCAVGAGIISVRNAVILFAIFTGLGALLQGYQVMKTIGKGIVPGVNLLGAITISLTAAIWVLICSYKGLDVSVTYATIGSVIGYGIATYGIENVNLGVLQKVFLSWVSSPLCSMALAYALYSTFRRILIKKAWTEKIQKIISWLLIASLCFSAYSFGANDVGNATGVYVTVAERLGRIPDYTAMILLSAFGAVGIAIGGLTWGRRVIETVAFRITRLDIVMGLAAEISNAVVVYIFTTIPYMLFGYGLPISTSLASNGAIIGVGLAKSYKSINTRTIMRLVITWIITVPMTAIICMTLYILLSQVLTLPV</sequence>
<evidence type="ECO:0000313" key="10">
    <source>
        <dbReference type="EMBL" id="RLE52101.1"/>
    </source>
</evidence>
<dbReference type="PANTHER" id="PTHR11101">
    <property type="entry name" value="PHOSPHATE TRANSPORTER"/>
    <property type="match status" value="1"/>
</dbReference>
<evidence type="ECO:0000256" key="5">
    <source>
        <dbReference type="ARBA" id="ARBA00022592"/>
    </source>
</evidence>